<keyword evidence="12" id="KW-0862">Zinc</keyword>
<feature type="compositionally biased region" description="Polar residues" evidence="13">
    <location>
        <begin position="236"/>
        <end position="258"/>
    </location>
</feature>
<keyword evidence="4" id="KW-0540">Nuclease</keyword>
<evidence type="ECO:0000259" key="14">
    <source>
        <dbReference type="PROSITE" id="PS50158"/>
    </source>
</evidence>
<reference evidence="15" key="2">
    <citation type="submission" date="2022-01" db="EMBL/GenBank/DDBJ databases">
        <authorList>
            <person name="Yamashiro T."/>
            <person name="Shiraishi A."/>
            <person name="Satake H."/>
            <person name="Nakayama K."/>
        </authorList>
    </citation>
    <scope>NUCLEOTIDE SEQUENCE</scope>
</reference>
<dbReference type="EMBL" id="BQNB010013316">
    <property type="protein sequence ID" value="GJT14484.1"/>
    <property type="molecule type" value="Genomic_DNA"/>
</dbReference>
<reference evidence="15" key="1">
    <citation type="journal article" date="2022" name="Int. J. Mol. Sci.">
        <title>Draft Genome of Tanacetum Coccineum: Genomic Comparison of Closely Related Tanacetum-Family Plants.</title>
        <authorList>
            <person name="Yamashiro T."/>
            <person name="Shiraishi A."/>
            <person name="Nakayama K."/>
            <person name="Satake H."/>
        </authorList>
    </citation>
    <scope>NUCLEOTIDE SEQUENCE</scope>
</reference>
<evidence type="ECO:0000256" key="13">
    <source>
        <dbReference type="SAM" id="MobiDB-lite"/>
    </source>
</evidence>
<keyword evidence="3" id="KW-0548">Nucleotidyltransferase</keyword>
<name>A0ABQ5BNN6_9ASTR</name>
<dbReference type="GO" id="GO:0003964">
    <property type="term" value="F:RNA-directed DNA polymerase activity"/>
    <property type="evidence" value="ECO:0007669"/>
    <property type="project" value="UniProtKB-KW"/>
</dbReference>
<accession>A0ABQ5BNN6</accession>
<evidence type="ECO:0000256" key="1">
    <source>
        <dbReference type="ARBA" id="ARBA00022670"/>
    </source>
</evidence>
<dbReference type="Gene3D" id="2.40.70.10">
    <property type="entry name" value="Acid Proteases"/>
    <property type="match status" value="1"/>
</dbReference>
<dbReference type="SUPFAM" id="SSF56672">
    <property type="entry name" value="DNA/RNA polymerases"/>
    <property type="match status" value="1"/>
</dbReference>
<keyword evidence="16" id="KW-1185">Reference proteome</keyword>
<dbReference type="Pfam" id="PF17919">
    <property type="entry name" value="RT_RNaseH_2"/>
    <property type="match status" value="1"/>
</dbReference>
<keyword evidence="12" id="KW-0479">Metal-binding</keyword>
<dbReference type="InterPro" id="IPR050951">
    <property type="entry name" value="Retrovirus_Pol_polyprotein"/>
</dbReference>
<evidence type="ECO:0000256" key="5">
    <source>
        <dbReference type="ARBA" id="ARBA00022750"/>
    </source>
</evidence>
<evidence type="ECO:0000256" key="12">
    <source>
        <dbReference type="PROSITE-ProRule" id="PRU00047"/>
    </source>
</evidence>
<evidence type="ECO:0000256" key="9">
    <source>
        <dbReference type="ARBA" id="ARBA00022908"/>
    </source>
</evidence>
<evidence type="ECO:0000256" key="7">
    <source>
        <dbReference type="ARBA" id="ARBA00022842"/>
    </source>
</evidence>
<protein>
    <submittedName>
        <fullName evidence="15">Reverse transcriptase domain-containing protein</fullName>
    </submittedName>
</protein>
<dbReference type="PANTHER" id="PTHR37984:SF5">
    <property type="entry name" value="PROTEIN NYNRIN-LIKE"/>
    <property type="match status" value="1"/>
</dbReference>
<organism evidence="15 16">
    <name type="scientific">Tanacetum coccineum</name>
    <dbReference type="NCBI Taxonomy" id="301880"/>
    <lineage>
        <taxon>Eukaryota</taxon>
        <taxon>Viridiplantae</taxon>
        <taxon>Streptophyta</taxon>
        <taxon>Embryophyta</taxon>
        <taxon>Tracheophyta</taxon>
        <taxon>Spermatophyta</taxon>
        <taxon>Magnoliopsida</taxon>
        <taxon>eudicotyledons</taxon>
        <taxon>Gunneridae</taxon>
        <taxon>Pentapetalae</taxon>
        <taxon>asterids</taxon>
        <taxon>campanulids</taxon>
        <taxon>Asterales</taxon>
        <taxon>Asteraceae</taxon>
        <taxon>Asteroideae</taxon>
        <taxon>Anthemideae</taxon>
        <taxon>Anthemidinae</taxon>
        <taxon>Tanacetum</taxon>
    </lineage>
</organism>
<keyword evidence="2" id="KW-0808">Transferase</keyword>
<evidence type="ECO:0000256" key="3">
    <source>
        <dbReference type="ARBA" id="ARBA00022695"/>
    </source>
</evidence>
<keyword evidence="4" id="KW-0378">Hydrolase</keyword>
<evidence type="ECO:0000256" key="6">
    <source>
        <dbReference type="ARBA" id="ARBA00022759"/>
    </source>
</evidence>
<keyword evidence="5" id="KW-0064">Aspartyl protease</keyword>
<dbReference type="InterPro" id="IPR021109">
    <property type="entry name" value="Peptidase_aspartic_dom_sf"/>
</dbReference>
<dbReference type="SUPFAM" id="SSF50630">
    <property type="entry name" value="Acid proteases"/>
    <property type="match status" value="1"/>
</dbReference>
<keyword evidence="7" id="KW-0460">Magnesium</keyword>
<dbReference type="InterPro" id="IPR001878">
    <property type="entry name" value="Znf_CCHC"/>
</dbReference>
<evidence type="ECO:0000256" key="11">
    <source>
        <dbReference type="ARBA" id="ARBA00023268"/>
    </source>
</evidence>
<dbReference type="Pfam" id="PF19259">
    <property type="entry name" value="Ty3_capsid"/>
    <property type="match status" value="1"/>
</dbReference>
<evidence type="ECO:0000256" key="2">
    <source>
        <dbReference type="ARBA" id="ARBA00022679"/>
    </source>
</evidence>
<dbReference type="SUPFAM" id="SSF57756">
    <property type="entry name" value="Retrovirus zinc finger-like domains"/>
    <property type="match status" value="1"/>
</dbReference>
<dbReference type="InterPro" id="IPR043502">
    <property type="entry name" value="DNA/RNA_pol_sf"/>
</dbReference>
<keyword evidence="10" id="KW-0238">DNA-binding</keyword>
<feature type="region of interest" description="Disordered" evidence="13">
    <location>
        <begin position="223"/>
        <end position="263"/>
    </location>
</feature>
<evidence type="ECO:0000256" key="4">
    <source>
        <dbReference type="ARBA" id="ARBA00022722"/>
    </source>
</evidence>
<dbReference type="InterPro" id="IPR045358">
    <property type="entry name" value="Ty3_capsid"/>
</dbReference>
<comment type="caution">
    <text evidence="15">The sequence shown here is derived from an EMBL/GenBank/DDBJ whole genome shotgun (WGS) entry which is preliminary data.</text>
</comment>
<keyword evidence="1" id="KW-0645">Protease</keyword>
<gene>
    <name evidence="15" type="ORF">Tco_0861526</name>
</gene>
<keyword evidence="11" id="KW-0511">Multifunctional enzyme</keyword>
<dbReference type="CDD" id="cd00303">
    <property type="entry name" value="retropepsin_like"/>
    <property type="match status" value="1"/>
</dbReference>
<dbReference type="InterPro" id="IPR036875">
    <property type="entry name" value="Znf_CCHC_sf"/>
</dbReference>
<evidence type="ECO:0000256" key="8">
    <source>
        <dbReference type="ARBA" id="ARBA00022884"/>
    </source>
</evidence>
<proteinExistence type="predicted"/>
<sequence length="649" mass="73534">MTLESVQAMIDQALLQNSTNEDGSHISHEDNRRNVQTVRPCFYADFMKCQPLNFKGTEGVFGLTWWIKKMESVFNISGCAIENQVKFTTCTLLGVALTWWNGQIRTLGPNAYSMTWEVLKKKTTDKYYPQGEIKKLEIELWNLKVKGNDVSAYTKCFQELTLICTKFVANETEKVDKYISGLPDNIYGNVKSARPKTLDETIELANDLMDQKLRTYAERQFDNKRKADDPSKNNHGHQQQPFKRCSGNTNGANTQKGNGANPKGNGYFKCGALGHFKRDCPKLKNKDGGNVNAQGWVYAVGNAEKKGNASGNPDSNVVMGTFLLNNRYASILFDTGTDRSFISSEFSSLIDIAHTPLENSYDVELADGKIVGVDTIMRGCTLNFLNYPFNIDLMPIELGSFDVIIGIDWLRRCHVVIVCDEKLVRIPYGNETLVFHGNESNDGRESQLTIISCSKAQEYMAKDKKEHEEHLKVILELLKKEKLYAKFSKCEFWIPKVQFLGHVIDSRGIHVYPAKIESIKDWASPKTPTEIRQFLGLAGYYRRFIEGFSKIAKSMTKLNQKGINFDWGEKEENTFQLIKQKLCSAPIMVLPEGSEYFVVYCDASHKGLGAMLMHREKVIAYASRQLKTHEKNYTTHDLELGSVVFALKI</sequence>
<keyword evidence="9" id="KW-0229">DNA integration</keyword>
<dbReference type="Pfam" id="PF08284">
    <property type="entry name" value="RVP_2"/>
    <property type="match status" value="1"/>
</dbReference>
<dbReference type="InterPro" id="IPR043128">
    <property type="entry name" value="Rev_trsase/Diguanyl_cyclase"/>
</dbReference>
<dbReference type="InterPro" id="IPR041577">
    <property type="entry name" value="RT_RNaseH_2"/>
</dbReference>
<evidence type="ECO:0000256" key="10">
    <source>
        <dbReference type="ARBA" id="ARBA00023125"/>
    </source>
</evidence>
<evidence type="ECO:0000313" key="16">
    <source>
        <dbReference type="Proteomes" id="UP001151760"/>
    </source>
</evidence>
<dbReference type="PROSITE" id="PS00141">
    <property type="entry name" value="ASP_PROTEASE"/>
    <property type="match status" value="1"/>
</dbReference>
<feature type="domain" description="CCHC-type" evidence="14">
    <location>
        <begin position="268"/>
        <end position="282"/>
    </location>
</feature>
<feature type="compositionally biased region" description="Basic and acidic residues" evidence="13">
    <location>
        <begin position="223"/>
        <end position="232"/>
    </location>
</feature>
<evidence type="ECO:0000313" key="15">
    <source>
        <dbReference type="EMBL" id="GJT14484.1"/>
    </source>
</evidence>
<dbReference type="Proteomes" id="UP001151760">
    <property type="component" value="Unassembled WGS sequence"/>
</dbReference>
<dbReference type="PROSITE" id="PS50158">
    <property type="entry name" value="ZF_CCHC"/>
    <property type="match status" value="1"/>
</dbReference>
<dbReference type="Pfam" id="PF00098">
    <property type="entry name" value="zf-CCHC"/>
    <property type="match status" value="1"/>
</dbReference>
<dbReference type="InterPro" id="IPR001969">
    <property type="entry name" value="Aspartic_peptidase_AS"/>
</dbReference>
<dbReference type="PANTHER" id="PTHR37984">
    <property type="entry name" value="PROTEIN CBG26694"/>
    <property type="match status" value="1"/>
</dbReference>
<keyword evidence="8" id="KW-0694">RNA-binding</keyword>
<keyword evidence="12" id="KW-0863">Zinc-finger</keyword>
<dbReference type="Gene3D" id="3.30.70.270">
    <property type="match status" value="2"/>
</dbReference>
<keyword evidence="15" id="KW-0695">RNA-directed DNA polymerase</keyword>
<keyword evidence="6" id="KW-0255">Endonuclease</keyword>